<dbReference type="EMBL" id="KP136319">
    <property type="protein sequence ID" value="AJF96929.1"/>
    <property type="molecule type" value="Genomic_DNA"/>
</dbReference>
<dbReference type="KEGG" id="vg:23461846"/>
<feature type="transmembrane region" description="Helical" evidence="1">
    <location>
        <begin position="282"/>
        <end position="300"/>
    </location>
</feature>
<evidence type="ECO:0000256" key="1">
    <source>
        <dbReference type="SAM" id="Phobius"/>
    </source>
</evidence>
<protein>
    <submittedName>
        <fullName evidence="2">Uncharacterized protein</fullName>
    </submittedName>
</protein>
<accession>A0A0B5J0E4</accession>
<dbReference type="RefSeq" id="YP_009119164.1">
    <property type="nucleotide sequence ID" value="NC_026440.1"/>
</dbReference>
<dbReference type="Proteomes" id="UP000202511">
    <property type="component" value="Segment"/>
</dbReference>
<evidence type="ECO:0000313" key="3">
    <source>
        <dbReference type="Proteomes" id="UP000202511"/>
    </source>
</evidence>
<dbReference type="GeneID" id="23461846"/>
<sequence length="335" mass="35803">MDRSQRGVTPPRAMWPARAGAPVIPIRGVARQRVGPRPTPLGPPMGRAGDVVGRAVGDGVGSPSTPLPIYAEAVGPLKAIGYVEEGRLTAAQIDRVRRAGNATDGKYVWNNDALARLLALNTHLFGGNIDDFVRMVRGRQPIDDPHLLCLIHAAFLDHRAYAAQPCTASALLLPEPVGAYMDAVLAHGAALSPEDAWVVPLVAAPAQWPRLFALLNNLQRQADDCDGRFMGGPLFRESLSFLSLSLSSLSLHSATCDTILALSCRRAGTIIKKKKKKSKRAITDWPAIVLFFLLLFWMQLSSGAGDDQRSAAGPWPCARCTAGSRAAGGPTAPRE</sequence>
<keyword evidence="1" id="KW-0812">Transmembrane</keyword>
<reference evidence="2 3" key="1">
    <citation type="journal article" date="2015" name="Parasitol. Res.">
        <title>Viruses in close associations with free-living amoebae.</title>
        <authorList>
            <person name="Scheid P."/>
        </authorList>
    </citation>
    <scope>NUCLEOTIDE SEQUENCE [LARGE SCALE GENOMIC DNA]</scope>
    <source>
        <strain evidence="2">KlaHel</strain>
    </source>
</reference>
<keyword evidence="1" id="KW-1133">Transmembrane helix</keyword>
<keyword evidence="1" id="KW-0472">Membrane</keyword>
<evidence type="ECO:0000313" key="2">
    <source>
        <dbReference type="EMBL" id="AJF96929.1"/>
    </source>
</evidence>
<proteinExistence type="predicted"/>
<organism evidence="2 3">
    <name type="scientific">Pandoravirus inopinatum</name>
    <dbReference type="NCBI Taxonomy" id="1605721"/>
    <lineage>
        <taxon>Viruses</taxon>
        <taxon>Pandoravirus</taxon>
    </lineage>
</organism>
<name>A0A0B5J0E4_9VIRU</name>